<name>A0AAW0SN74_SCYPA</name>
<organism evidence="2 3">
    <name type="scientific">Scylla paramamosain</name>
    <name type="common">Mud crab</name>
    <dbReference type="NCBI Taxonomy" id="85552"/>
    <lineage>
        <taxon>Eukaryota</taxon>
        <taxon>Metazoa</taxon>
        <taxon>Ecdysozoa</taxon>
        <taxon>Arthropoda</taxon>
        <taxon>Crustacea</taxon>
        <taxon>Multicrustacea</taxon>
        <taxon>Malacostraca</taxon>
        <taxon>Eumalacostraca</taxon>
        <taxon>Eucarida</taxon>
        <taxon>Decapoda</taxon>
        <taxon>Pleocyemata</taxon>
        <taxon>Brachyura</taxon>
        <taxon>Eubrachyura</taxon>
        <taxon>Portunoidea</taxon>
        <taxon>Portunidae</taxon>
        <taxon>Portuninae</taxon>
        <taxon>Scylla</taxon>
    </lineage>
</organism>
<dbReference type="EMBL" id="JARAKH010000048">
    <property type="protein sequence ID" value="KAK8376424.1"/>
    <property type="molecule type" value="Genomic_DNA"/>
</dbReference>
<protein>
    <submittedName>
        <fullName evidence="2">Uncharacterized protein</fullName>
    </submittedName>
</protein>
<feature type="region of interest" description="Disordered" evidence="1">
    <location>
        <begin position="248"/>
        <end position="277"/>
    </location>
</feature>
<sequence>MDAENSSWLGKGCRNLLVPRRPVSREDVISAVGEYGRRECVPAHCGYSIRENICEAGRYVDEEPSYDIDDPCLLGLDYLLESRACLDFGEIRMEVQGKEVPLLKANATIEVVATKTTCVPPRMETWVSCRLSRDMENEVCLVESLPLSQLQSELLVGKTLVWPDDEQVRVLVANLADEERQIPAGAAVRSCEAVELAHKVPGSGPKEMAVTHGFSAHLEDVWNRSIVCLDKEQAVQLEKLLQKYTDVSSPGRYDRQLRESGGGSAPPPDAPDIGPILKLMGAGHQQASLGGDCSVKSSYHALLGSKQQEDEDDAAAGTRGNDEMDKIQETDAAGAEEQSVPSPPILNVTPKKES</sequence>
<dbReference type="Proteomes" id="UP001487740">
    <property type="component" value="Unassembled WGS sequence"/>
</dbReference>
<dbReference type="AlphaFoldDB" id="A0AAW0SN74"/>
<gene>
    <name evidence="2" type="ORF">O3P69_009814</name>
</gene>
<evidence type="ECO:0000313" key="2">
    <source>
        <dbReference type="EMBL" id="KAK8376424.1"/>
    </source>
</evidence>
<evidence type="ECO:0000256" key="1">
    <source>
        <dbReference type="SAM" id="MobiDB-lite"/>
    </source>
</evidence>
<reference evidence="2 3" key="1">
    <citation type="submission" date="2023-03" db="EMBL/GenBank/DDBJ databases">
        <title>High-quality genome of Scylla paramamosain provides insights in environmental adaptation.</title>
        <authorList>
            <person name="Zhang L."/>
        </authorList>
    </citation>
    <scope>NUCLEOTIDE SEQUENCE [LARGE SCALE GENOMIC DNA]</scope>
    <source>
        <strain evidence="2">LZ_2023a</strain>
        <tissue evidence="2">Muscle</tissue>
    </source>
</reference>
<evidence type="ECO:0000313" key="3">
    <source>
        <dbReference type="Proteomes" id="UP001487740"/>
    </source>
</evidence>
<keyword evidence="3" id="KW-1185">Reference proteome</keyword>
<feature type="compositionally biased region" description="Basic and acidic residues" evidence="1">
    <location>
        <begin position="320"/>
        <end position="329"/>
    </location>
</feature>
<comment type="caution">
    <text evidence="2">The sequence shown here is derived from an EMBL/GenBank/DDBJ whole genome shotgun (WGS) entry which is preliminary data.</text>
</comment>
<accession>A0AAW0SN74</accession>
<proteinExistence type="predicted"/>
<feature type="region of interest" description="Disordered" evidence="1">
    <location>
        <begin position="303"/>
        <end position="354"/>
    </location>
</feature>